<gene>
    <name evidence="2" type="ORF">GGU10DRAFT_334926</name>
</gene>
<name>A0AA38K8Z2_9AGAR</name>
<dbReference type="AlphaFoldDB" id="A0AA38K8Z2"/>
<keyword evidence="3" id="KW-1185">Reference proteome</keyword>
<feature type="region of interest" description="Disordered" evidence="1">
    <location>
        <begin position="271"/>
        <end position="331"/>
    </location>
</feature>
<accession>A0AA38K8Z2</accession>
<sequence>MASPILKLSLALQAAFNDPEVLIYTKGVAFEKLESLMHAVMSKDSNESHLYGLLFRWLSDICIASFPVVQGQDNSKPVPQLECYNQADYRVTEEGTTRSIRIPDYTVFVVDSQLRPAFTVEVKPLAFKDPGIRDWRLNPESRKDALVHFGNTISQLREQAQYVFATYPYLQEHYAFLQVGYFFSVLLFKKENEKKVCDLETPILMGEPVNSYNEVFRYVISIVLKKHGFVLQNSWLSPPEAGYDFPEFEEERNIWGEYLLKGYSAKIGSHMDHRKQERAVDEQLTPENLKDADYIGPPTTPTPSHRTLRNRSTTAASSSSTRGGRGRRTGN</sequence>
<evidence type="ECO:0000256" key="1">
    <source>
        <dbReference type="SAM" id="MobiDB-lite"/>
    </source>
</evidence>
<reference evidence="2" key="1">
    <citation type="submission" date="2022-08" db="EMBL/GenBank/DDBJ databases">
        <authorList>
            <consortium name="DOE Joint Genome Institute"/>
            <person name="Min B."/>
            <person name="Riley R."/>
            <person name="Sierra-Patev S."/>
            <person name="Naranjo-Ortiz M."/>
            <person name="Looney B."/>
            <person name="Konkel Z."/>
            <person name="Slot J.C."/>
            <person name="Sakamoto Y."/>
            <person name="Steenwyk J.L."/>
            <person name="Rokas A."/>
            <person name="Carro J."/>
            <person name="Camarero S."/>
            <person name="Ferreira P."/>
            <person name="Molpeceres G."/>
            <person name="Ruiz-Duenas F.J."/>
            <person name="Serrano A."/>
            <person name="Henrissat B."/>
            <person name="Drula E."/>
            <person name="Hughes K.W."/>
            <person name="Mata J.L."/>
            <person name="Ishikawa N.K."/>
            <person name="Vargas-Isla R."/>
            <person name="Ushijima S."/>
            <person name="Smith C.A."/>
            <person name="Ahrendt S."/>
            <person name="Andreopoulos W."/>
            <person name="He G."/>
            <person name="Labutti K."/>
            <person name="Lipzen A."/>
            <person name="Ng V."/>
            <person name="Sandor L."/>
            <person name="Barry K."/>
            <person name="Martinez A.T."/>
            <person name="Xiao Y."/>
            <person name="Gibbons J.G."/>
            <person name="Terashima K."/>
            <person name="Hibbett D.S."/>
            <person name="Grigoriev I.V."/>
        </authorList>
    </citation>
    <scope>NUCLEOTIDE SEQUENCE</scope>
    <source>
        <strain evidence="2">TFB10291</strain>
    </source>
</reference>
<evidence type="ECO:0000313" key="3">
    <source>
        <dbReference type="Proteomes" id="UP001163798"/>
    </source>
</evidence>
<dbReference type="EMBL" id="MU793431">
    <property type="protein sequence ID" value="KAJ3783204.1"/>
    <property type="molecule type" value="Genomic_DNA"/>
</dbReference>
<feature type="compositionally biased region" description="Basic and acidic residues" evidence="1">
    <location>
        <begin position="271"/>
        <end position="281"/>
    </location>
</feature>
<proteinExistence type="predicted"/>
<comment type="caution">
    <text evidence="2">The sequence shown here is derived from an EMBL/GenBank/DDBJ whole genome shotgun (WGS) entry which is preliminary data.</text>
</comment>
<evidence type="ECO:0000313" key="2">
    <source>
        <dbReference type="EMBL" id="KAJ3783204.1"/>
    </source>
</evidence>
<feature type="compositionally biased region" description="Low complexity" evidence="1">
    <location>
        <begin position="311"/>
        <end position="322"/>
    </location>
</feature>
<organism evidence="2 3">
    <name type="scientific">Lentinula aff. detonsa</name>
    <dbReference type="NCBI Taxonomy" id="2804958"/>
    <lineage>
        <taxon>Eukaryota</taxon>
        <taxon>Fungi</taxon>
        <taxon>Dikarya</taxon>
        <taxon>Basidiomycota</taxon>
        <taxon>Agaricomycotina</taxon>
        <taxon>Agaricomycetes</taxon>
        <taxon>Agaricomycetidae</taxon>
        <taxon>Agaricales</taxon>
        <taxon>Marasmiineae</taxon>
        <taxon>Omphalotaceae</taxon>
        <taxon>Lentinula</taxon>
    </lineage>
</organism>
<dbReference type="Proteomes" id="UP001163798">
    <property type="component" value="Unassembled WGS sequence"/>
</dbReference>
<protein>
    <submittedName>
        <fullName evidence="2">Uncharacterized protein</fullName>
    </submittedName>
</protein>